<dbReference type="InterPro" id="IPR014756">
    <property type="entry name" value="Ig_E-set"/>
</dbReference>
<evidence type="ECO:0000256" key="1">
    <source>
        <dbReference type="ARBA" id="ARBA00004477"/>
    </source>
</evidence>
<dbReference type="HOGENOM" id="CLU_014210_0_0_1"/>
<keyword evidence="2" id="KW-0813">Transport</keyword>
<dbReference type="FunCoup" id="A0A0C3ACW2">
    <property type="interactions" value="589"/>
</dbReference>
<dbReference type="Proteomes" id="UP000053989">
    <property type="component" value="Unassembled WGS sequence"/>
</dbReference>
<evidence type="ECO:0000313" key="13">
    <source>
        <dbReference type="Proteomes" id="UP000053989"/>
    </source>
</evidence>
<keyword evidence="3 10" id="KW-0812">Transmembrane</keyword>
<evidence type="ECO:0000256" key="4">
    <source>
        <dbReference type="ARBA" id="ARBA00022824"/>
    </source>
</evidence>
<evidence type="ECO:0000256" key="2">
    <source>
        <dbReference type="ARBA" id="ARBA00022448"/>
    </source>
</evidence>
<evidence type="ECO:0000256" key="10">
    <source>
        <dbReference type="SAM" id="Phobius"/>
    </source>
</evidence>
<keyword evidence="7 10" id="KW-0472">Membrane</keyword>
<evidence type="ECO:0000259" key="11">
    <source>
        <dbReference type="PROSITE" id="PS50076"/>
    </source>
</evidence>
<dbReference type="GO" id="GO:0006620">
    <property type="term" value="P:post-translational protein targeting to endoplasmic reticulum membrane"/>
    <property type="evidence" value="ECO:0007669"/>
    <property type="project" value="TreeGrafter"/>
</dbReference>
<keyword evidence="6 10" id="KW-1133">Transmembrane helix</keyword>
<feature type="transmembrane region" description="Helical" evidence="10">
    <location>
        <begin position="199"/>
        <end position="222"/>
    </location>
</feature>
<evidence type="ECO:0000256" key="3">
    <source>
        <dbReference type="ARBA" id="ARBA00022692"/>
    </source>
</evidence>
<dbReference type="PANTHER" id="PTHR24075">
    <property type="entry name" value="SEC63 DOMAIN-CONTAINING"/>
    <property type="match status" value="1"/>
</dbReference>
<name>A0A0C3ACW2_9AGAM</name>
<dbReference type="InParanoid" id="A0A0C3ACW2"/>
<feature type="region of interest" description="Disordered" evidence="9">
    <location>
        <begin position="590"/>
        <end position="651"/>
    </location>
</feature>
<dbReference type="GO" id="GO:0008320">
    <property type="term" value="F:protein transmembrane transporter activity"/>
    <property type="evidence" value="ECO:0007669"/>
    <property type="project" value="TreeGrafter"/>
</dbReference>
<dbReference type="STRING" id="1036808.A0A0C3ACW2"/>
<dbReference type="FunFam" id="1.10.287.110:FF:000039">
    <property type="entry name" value="Protein translocation complex component (Npl1)"/>
    <property type="match status" value="1"/>
</dbReference>
<dbReference type="SMART" id="SM00973">
    <property type="entry name" value="Sec63"/>
    <property type="match status" value="1"/>
</dbReference>
<dbReference type="PANTHER" id="PTHR24075:SF0">
    <property type="entry name" value="TRANSLOCATION PROTEIN SEC63 HOMOLOG"/>
    <property type="match status" value="1"/>
</dbReference>
<dbReference type="OrthoDB" id="1734229at2759"/>
<feature type="compositionally biased region" description="Acidic residues" evidence="9">
    <location>
        <begin position="626"/>
        <end position="651"/>
    </location>
</feature>
<comment type="subcellular location">
    <subcellularLocation>
        <location evidence="1">Endoplasmic reticulum membrane</location>
        <topology evidence="1">Multi-pass membrane protein</topology>
    </subcellularLocation>
</comment>
<evidence type="ECO:0000313" key="12">
    <source>
        <dbReference type="EMBL" id="KIM62777.1"/>
    </source>
</evidence>
<dbReference type="InterPro" id="IPR001623">
    <property type="entry name" value="DnaJ_domain"/>
</dbReference>
<dbReference type="CDD" id="cd06257">
    <property type="entry name" value="DnaJ"/>
    <property type="match status" value="1"/>
</dbReference>
<accession>A0A0C3ACW2</accession>
<dbReference type="GO" id="GO:0003723">
    <property type="term" value="F:RNA binding"/>
    <property type="evidence" value="ECO:0007669"/>
    <property type="project" value="TreeGrafter"/>
</dbReference>
<keyword evidence="4" id="KW-0256">Endoplasmic reticulum</keyword>
<evidence type="ECO:0000256" key="5">
    <source>
        <dbReference type="ARBA" id="ARBA00022927"/>
    </source>
</evidence>
<reference evidence="12 13" key="1">
    <citation type="submission" date="2014-04" db="EMBL/GenBank/DDBJ databases">
        <authorList>
            <consortium name="DOE Joint Genome Institute"/>
            <person name="Kuo A."/>
            <person name="Kohler A."/>
            <person name="Nagy L.G."/>
            <person name="Floudas D."/>
            <person name="Copeland A."/>
            <person name="Barry K.W."/>
            <person name="Cichocki N."/>
            <person name="Veneault-Fourrey C."/>
            <person name="LaButti K."/>
            <person name="Lindquist E.A."/>
            <person name="Lipzen A."/>
            <person name="Lundell T."/>
            <person name="Morin E."/>
            <person name="Murat C."/>
            <person name="Sun H."/>
            <person name="Tunlid A."/>
            <person name="Henrissat B."/>
            <person name="Grigoriev I.V."/>
            <person name="Hibbett D.S."/>
            <person name="Martin F."/>
            <person name="Nordberg H.P."/>
            <person name="Cantor M.N."/>
            <person name="Hua S.X."/>
        </authorList>
    </citation>
    <scope>NUCLEOTIDE SEQUENCE [LARGE SCALE GENOMIC DNA]</scope>
    <source>
        <strain evidence="12 13">Foug A</strain>
    </source>
</reference>
<sequence>MVNYHYDAAGNMATYFVLSVLGIALIPITLSTVAAAVASTYEQSRGCQCKQCLERRKQVLAKVKGTLLKPKVTKKTLAIVIGWVIVGFLAYTVADVDNENIIYNPFIILGISAGTPEKEIKSHYKKLSKLYHPDKVKAAVNQTMEEIEKRFVDITKAYKALTDETIRRNYELYGHPDGKQEMSMGIAIPSWIVESKNNIWVLGLYGLLVGGVLPSMVGRWWFGNRGRTKDGVSAKTAESFWKGLTEASGLNEVGKVLVNAFKHEKGSKAGGDLRNVEKEIEKRTGKEWSELKMTFEGDEKSTRALVLLYAHFLRLELGSTPLQQEQASLLLQTPYLLNAYLNIVSARSWLSPTLAIMRLHAYLIQAIVPGKSMLHAQLPGFSLGAALSEGKQDLSSIVRTLRESGDARAEEAQKAFEALSLLDVVDMRFKVIGEHIVTPSSIVYLLVKLRLKGRSSTKDDGVNGDDENSTKDDEIDEAFLHSRRDAEEMKNAGTEWAHAPYWPGLRKPGWWLVLADDKSNRIVVPPMRITDVPPSNPLKVRNYRCYKLQFQAPPNVGLFTWKVYFVSDTVVGGELCRDILLKIEDASALNAEEQDREDEISDPEEDTLAGQMAAMRKAPVKKVPAVEEDSDDSSTDGDRDDDDSSDSSDSD</sequence>
<organism evidence="12 13">
    <name type="scientific">Scleroderma citrinum Foug A</name>
    <dbReference type="NCBI Taxonomy" id="1036808"/>
    <lineage>
        <taxon>Eukaryota</taxon>
        <taxon>Fungi</taxon>
        <taxon>Dikarya</taxon>
        <taxon>Basidiomycota</taxon>
        <taxon>Agaricomycotina</taxon>
        <taxon>Agaricomycetes</taxon>
        <taxon>Agaricomycetidae</taxon>
        <taxon>Boletales</taxon>
        <taxon>Sclerodermatineae</taxon>
        <taxon>Sclerodermataceae</taxon>
        <taxon>Scleroderma</taxon>
    </lineage>
</organism>
<dbReference type="AlphaFoldDB" id="A0A0C3ACW2"/>
<evidence type="ECO:0000256" key="7">
    <source>
        <dbReference type="ARBA" id="ARBA00023136"/>
    </source>
</evidence>
<evidence type="ECO:0000256" key="9">
    <source>
        <dbReference type="SAM" id="MobiDB-lite"/>
    </source>
</evidence>
<dbReference type="SMART" id="SM00271">
    <property type="entry name" value="DnaJ"/>
    <property type="match status" value="1"/>
</dbReference>
<dbReference type="Gene3D" id="2.60.40.150">
    <property type="entry name" value="C2 domain"/>
    <property type="match status" value="1"/>
</dbReference>
<dbReference type="SUPFAM" id="SSF81296">
    <property type="entry name" value="E set domains"/>
    <property type="match status" value="1"/>
</dbReference>
<evidence type="ECO:0000256" key="8">
    <source>
        <dbReference type="ARBA" id="ARBA00023186"/>
    </source>
</evidence>
<dbReference type="Pfam" id="PF02889">
    <property type="entry name" value="Sec63"/>
    <property type="match status" value="1"/>
</dbReference>
<dbReference type="GO" id="GO:0006614">
    <property type="term" value="P:SRP-dependent cotranslational protein targeting to membrane"/>
    <property type="evidence" value="ECO:0007669"/>
    <property type="project" value="TreeGrafter"/>
</dbReference>
<feature type="domain" description="J" evidence="11">
    <location>
        <begin position="104"/>
        <end position="174"/>
    </location>
</feature>
<dbReference type="PROSITE" id="PS50076">
    <property type="entry name" value="DNAJ_2"/>
    <property type="match status" value="1"/>
</dbReference>
<dbReference type="EMBL" id="KN822040">
    <property type="protein sequence ID" value="KIM62777.1"/>
    <property type="molecule type" value="Genomic_DNA"/>
</dbReference>
<reference evidence="13" key="2">
    <citation type="submission" date="2015-01" db="EMBL/GenBank/DDBJ databases">
        <title>Evolutionary Origins and Diversification of the Mycorrhizal Mutualists.</title>
        <authorList>
            <consortium name="DOE Joint Genome Institute"/>
            <consortium name="Mycorrhizal Genomics Consortium"/>
            <person name="Kohler A."/>
            <person name="Kuo A."/>
            <person name="Nagy L.G."/>
            <person name="Floudas D."/>
            <person name="Copeland A."/>
            <person name="Barry K.W."/>
            <person name="Cichocki N."/>
            <person name="Veneault-Fourrey C."/>
            <person name="LaButti K."/>
            <person name="Lindquist E.A."/>
            <person name="Lipzen A."/>
            <person name="Lundell T."/>
            <person name="Morin E."/>
            <person name="Murat C."/>
            <person name="Riley R."/>
            <person name="Ohm R."/>
            <person name="Sun H."/>
            <person name="Tunlid A."/>
            <person name="Henrissat B."/>
            <person name="Grigoriev I.V."/>
            <person name="Hibbett D.S."/>
            <person name="Martin F."/>
        </authorList>
    </citation>
    <scope>NUCLEOTIDE SEQUENCE [LARGE SCALE GENOMIC DNA]</scope>
    <source>
        <strain evidence="13">Foug A</strain>
    </source>
</reference>
<gene>
    <name evidence="12" type="ORF">SCLCIDRAFT_1175485</name>
</gene>
<keyword evidence="8" id="KW-0143">Chaperone</keyword>
<dbReference type="Pfam" id="PF00226">
    <property type="entry name" value="DnaJ"/>
    <property type="match status" value="1"/>
</dbReference>
<dbReference type="Gene3D" id="1.10.3380.10">
    <property type="entry name" value="Sec63 N-terminal domain-like domain"/>
    <property type="match status" value="1"/>
</dbReference>
<dbReference type="InterPro" id="IPR004179">
    <property type="entry name" value="Sec63-dom"/>
</dbReference>
<keyword evidence="13" id="KW-1185">Reference proteome</keyword>
<dbReference type="PRINTS" id="PR00625">
    <property type="entry name" value="JDOMAIN"/>
</dbReference>
<evidence type="ECO:0000256" key="6">
    <source>
        <dbReference type="ARBA" id="ARBA00022989"/>
    </source>
</evidence>
<keyword evidence="5" id="KW-0653">Protein transport</keyword>
<dbReference type="InterPro" id="IPR035892">
    <property type="entry name" value="C2_domain_sf"/>
</dbReference>
<feature type="transmembrane region" description="Helical" evidence="10">
    <location>
        <begin position="76"/>
        <end position="94"/>
    </location>
</feature>
<dbReference type="SUPFAM" id="SSF46565">
    <property type="entry name" value="Chaperone J-domain"/>
    <property type="match status" value="1"/>
</dbReference>
<proteinExistence type="predicted"/>
<feature type="compositionally biased region" description="Acidic residues" evidence="9">
    <location>
        <begin position="592"/>
        <end position="607"/>
    </location>
</feature>
<dbReference type="InterPro" id="IPR036869">
    <property type="entry name" value="J_dom_sf"/>
</dbReference>
<dbReference type="GO" id="GO:0031207">
    <property type="term" value="C:Sec62/Sec63 complex"/>
    <property type="evidence" value="ECO:0007669"/>
    <property type="project" value="TreeGrafter"/>
</dbReference>
<protein>
    <recommendedName>
        <fullName evidence="11">J domain-containing protein</fullName>
    </recommendedName>
</protein>
<dbReference type="SUPFAM" id="SSF158702">
    <property type="entry name" value="Sec63 N-terminal domain-like"/>
    <property type="match status" value="1"/>
</dbReference>
<feature type="transmembrane region" description="Helical" evidence="10">
    <location>
        <begin position="12"/>
        <end position="38"/>
    </location>
</feature>
<dbReference type="Gene3D" id="1.10.287.110">
    <property type="entry name" value="DnaJ domain"/>
    <property type="match status" value="1"/>
</dbReference>